<evidence type="ECO:0000256" key="3">
    <source>
        <dbReference type="SAM" id="MobiDB-lite"/>
    </source>
</evidence>
<dbReference type="PROSITE" id="PS50994">
    <property type="entry name" value="INTEGRASE"/>
    <property type="match status" value="1"/>
</dbReference>
<organism evidence="5 6">
    <name type="scientific">Hyaloperonospora brassicae</name>
    <name type="common">Brassica downy mildew</name>
    <name type="synonym">Peronospora brassicae</name>
    <dbReference type="NCBI Taxonomy" id="162125"/>
    <lineage>
        <taxon>Eukaryota</taxon>
        <taxon>Sar</taxon>
        <taxon>Stramenopiles</taxon>
        <taxon>Oomycota</taxon>
        <taxon>Peronosporomycetes</taxon>
        <taxon>Peronosporales</taxon>
        <taxon>Peronosporaceae</taxon>
        <taxon>Hyaloperonospora</taxon>
    </lineage>
</organism>
<evidence type="ECO:0000313" key="6">
    <source>
        <dbReference type="Proteomes" id="UP001162031"/>
    </source>
</evidence>
<accession>A0AAV0UC38</accession>
<evidence type="ECO:0000313" key="5">
    <source>
        <dbReference type="EMBL" id="CAI5733963.1"/>
    </source>
</evidence>
<comment type="caution">
    <text evidence="5">The sequence shown here is derived from an EMBL/GenBank/DDBJ whole genome shotgun (WGS) entry which is preliminary data.</text>
</comment>
<keyword evidence="1" id="KW-0479">Metal-binding</keyword>
<dbReference type="GO" id="GO:0046872">
    <property type="term" value="F:metal ion binding"/>
    <property type="evidence" value="ECO:0007669"/>
    <property type="project" value="UniProtKB-KW"/>
</dbReference>
<name>A0AAV0UC38_HYABA</name>
<dbReference type="GO" id="GO:0015074">
    <property type="term" value="P:DNA integration"/>
    <property type="evidence" value="ECO:0007669"/>
    <property type="project" value="InterPro"/>
</dbReference>
<dbReference type="Pfam" id="PF25597">
    <property type="entry name" value="SH3_retrovirus"/>
    <property type="match status" value="1"/>
</dbReference>
<feature type="domain" description="Integrase catalytic" evidence="4">
    <location>
        <begin position="56"/>
        <end position="225"/>
    </location>
</feature>
<dbReference type="SUPFAM" id="SSF53098">
    <property type="entry name" value="Ribonuclease H-like"/>
    <property type="match status" value="1"/>
</dbReference>
<dbReference type="AlphaFoldDB" id="A0AAV0UC38"/>
<proteinExistence type="predicted"/>
<dbReference type="InterPro" id="IPR013103">
    <property type="entry name" value="RVT_2"/>
</dbReference>
<dbReference type="Gene3D" id="3.30.420.10">
    <property type="entry name" value="Ribonuclease H-like superfamily/Ribonuclease H"/>
    <property type="match status" value="1"/>
</dbReference>
<dbReference type="InterPro" id="IPR001584">
    <property type="entry name" value="Integrase_cat-core"/>
</dbReference>
<dbReference type="EMBL" id="CANTFL010001211">
    <property type="protein sequence ID" value="CAI5733963.1"/>
    <property type="molecule type" value="Genomic_DNA"/>
</dbReference>
<sequence length="463" mass="52237">MAALEADDATDVAGDVQEWTLLHVHQRFSHLAFDTIERMAKKPASDTNAQQQQDRGMDSPIDRIGGVIFSDLKGPMTPQDRLQNRYLVRFVDPKSNYCRIFLARTKDAAKKQFEAFLVHFKKRFGFRIHVLRTDGGGEYANIDLLCKRTGATRHISEFRNQASNDKAERMHRTVLNLARSMMFACALPLNFWGDEVLYAVYILNRSPSRANDKRASPLEVLAGVAPDLRKIVVFGSHCHVYRDSGKSALQQRSQIGTIVGIAEDTKGYKVYLCKDNKVIVTQHIKGVDTLTDKQSMQLQRAMTDEGDEETDDTVTKPSKKPWTRQAHGTRGASKRANETAQQEGPQASGEVVTAAYERDPKSYSDAMKSAKRCEWKRATEEEVAALQDNDVCRIKRRASGMNALHTKWVYKTKTDAQRILERHKARPVASGYEQVFGVDYSLTFAHGDIPNAYVKAEKEANFD</sequence>
<dbReference type="InterPro" id="IPR012337">
    <property type="entry name" value="RNaseH-like_sf"/>
</dbReference>
<dbReference type="InterPro" id="IPR039537">
    <property type="entry name" value="Retrotran_Ty1/copia-like"/>
</dbReference>
<dbReference type="PANTHER" id="PTHR42648">
    <property type="entry name" value="TRANSPOSASE, PUTATIVE-RELATED"/>
    <property type="match status" value="1"/>
</dbReference>
<keyword evidence="2" id="KW-0378">Hydrolase</keyword>
<evidence type="ECO:0000259" key="4">
    <source>
        <dbReference type="PROSITE" id="PS50994"/>
    </source>
</evidence>
<evidence type="ECO:0000256" key="2">
    <source>
        <dbReference type="ARBA" id="ARBA00022801"/>
    </source>
</evidence>
<keyword evidence="6" id="KW-1185">Reference proteome</keyword>
<dbReference type="Proteomes" id="UP001162031">
    <property type="component" value="Unassembled WGS sequence"/>
</dbReference>
<gene>
    <name evidence="5" type="ORF">HBR001_LOCUS6008</name>
</gene>
<dbReference type="Pfam" id="PF07727">
    <property type="entry name" value="RVT_2"/>
    <property type="match status" value="1"/>
</dbReference>
<dbReference type="InterPro" id="IPR036397">
    <property type="entry name" value="RNaseH_sf"/>
</dbReference>
<dbReference type="PANTHER" id="PTHR42648:SF28">
    <property type="entry name" value="TRANSPOSON-ENCODED PROTEIN WITH RIBONUCLEASE H-LIKE AND RETROVIRUS ZINC FINGER-LIKE DOMAINS"/>
    <property type="match status" value="1"/>
</dbReference>
<dbReference type="InterPro" id="IPR057670">
    <property type="entry name" value="SH3_retrovirus"/>
</dbReference>
<dbReference type="GO" id="GO:0003676">
    <property type="term" value="F:nucleic acid binding"/>
    <property type="evidence" value="ECO:0007669"/>
    <property type="project" value="InterPro"/>
</dbReference>
<protein>
    <recommendedName>
        <fullName evidence="4">Integrase catalytic domain-containing protein</fullName>
    </recommendedName>
</protein>
<dbReference type="GO" id="GO:0016787">
    <property type="term" value="F:hydrolase activity"/>
    <property type="evidence" value="ECO:0007669"/>
    <property type="project" value="UniProtKB-KW"/>
</dbReference>
<reference evidence="5" key="1">
    <citation type="submission" date="2022-12" db="EMBL/GenBank/DDBJ databases">
        <authorList>
            <person name="Webb A."/>
        </authorList>
    </citation>
    <scope>NUCLEOTIDE SEQUENCE</scope>
    <source>
        <strain evidence="5">Hp1</strain>
    </source>
</reference>
<feature type="region of interest" description="Disordered" evidence="3">
    <location>
        <begin position="294"/>
        <end position="351"/>
    </location>
</feature>
<evidence type="ECO:0000256" key="1">
    <source>
        <dbReference type="ARBA" id="ARBA00022723"/>
    </source>
</evidence>